<dbReference type="PANTHER" id="PTHR30004:SF6">
    <property type="entry name" value="D-THREONATE 4-PHOSPHATE DEHYDROGENASE"/>
    <property type="match status" value="1"/>
</dbReference>
<keyword evidence="4" id="KW-0560">Oxidoreductase</keyword>
<dbReference type="Gene3D" id="3.40.718.10">
    <property type="entry name" value="Isopropylmalate Dehydrogenase"/>
    <property type="match status" value="1"/>
</dbReference>
<comment type="caution">
    <text evidence="6">The sequence shown here is derived from an EMBL/GenBank/DDBJ whole genome shotgun (WGS) entry which is preliminary data.</text>
</comment>
<feature type="non-terminal residue" evidence="6">
    <location>
        <position position="1"/>
    </location>
</feature>
<comment type="similarity">
    <text evidence="2">Belongs to the PdxA family. PdxA2 subfamily.</text>
</comment>
<keyword evidence="3" id="KW-0479">Metal-binding</keyword>
<dbReference type="GO" id="GO:0046872">
    <property type="term" value="F:metal ion binding"/>
    <property type="evidence" value="ECO:0007669"/>
    <property type="project" value="UniProtKB-KW"/>
</dbReference>
<dbReference type="PANTHER" id="PTHR30004">
    <property type="entry name" value="4-HYDROXYTHREONINE-4-PHOSPHATE DEHYDROGENASE"/>
    <property type="match status" value="1"/>
</dbReference>
<gene>
    <name evidence="6" type="ORF">D7Z54_09260</name>
</gene>
<comment type="cofactor">
    <cofactor evidence="1">
        <name>a divalent metal cation</name>
        <dbReference type="ChEBI" id="CHEBI:60240"/>
    </cofactor>
</comment>
<dbReference type="Pfam" id="PF04166">
    <property type="entry name" value="PdxA"/>
    <property type="match status" value="1"/>
</dbReference>
<keyword evidence="7" id="KW-1185">Reference proteome</keyword>
<protein>
    <submittedName>
        <fullName evidence="6">4-hydroxythreonine-4-phosphate dehydrogenase PdxA</fullName>
    </submittedName>
</protein>
<dbReference type="GO" id="GO:0051287">
    <property type="term" value="F:NAD binding"/>
    <property type="evidence" value="ECO:0007669"/>
    <property type="project" value="InterPro"/>
</dbReference>
<dbReference type="GO" id="GO:0016491">
    <property type="term" value="F:oxidoreductase activity"/>
    <property type="evidence" value="ECO:0007669"/>
    <property type="project" value="UniProtKB-KW"/>
</dbReference>
<proteinExistence type="inferred from homology"/>
<organism evidence="6 7">
    <name type="scientific">Salibacterium salarium</name>
    <dbReference type="NCBI Taxonomy" id="284579"/>
    <lineage>
        <taxon>Bacteria</taxon>
        <taxon>Bacillati</taxon>
        <taxon>Bacillota</taxon>
        <taxon>Bacilli</taxon>
        <taxon>Bacillales</taxon>
        <taxon>Bacillaceae</taxon>
    </lineage>
</organism>
<evidence type="ECO:0000313" key="7">
    <source>
        <dbReference type="Proteomes" id="UP000275076"/>
    </source>
</evidence>
<dbReference type="EMBL" id="RBVX01000007">
    <property type="protein sequence ID" value="RSL33502.1"/>
    <property type="molecule type" value="Genomic_DNA"/>
</dbReference>
<dbReference type="Proteomes" id="UP000275076">
    <property type="component" value="Unassembled WGS sequence"/>
</dbReference>
<dbReference type="AlphaFoldDB" id="A0A428N5I0"/>
<keyword evidence="5" id="KW-0520">NAD</keyword>
<dbReference type="RefSeq" id="WP_185819594.1">
    <property type="nucleotide sequence ID" value="NZ_RBVX01000007.1"/>
</dbReference>
<evidence type="ECO:0000256" key="5">
    <source>
        <dbReference type="ARBA" id="ARBA00023027"/>
    </source>
</evidence>
<sequence length="134" mass="14339">GYESPRIAVCGINPHAGENGLFGYGEEEKQLIPGIEESKKEGICVEGPYPADTLFFRAVRGDFDIVVACYHDQGHGPVKVLGLEAGVNITVGLRYNIIRTSVDHGTAFDIAGKNVADERSLQAAIRSAVDLAPK</sequence>
<reference evidence="6 7" key="1">
    <citation type="submission" date="2018-10" db="EMBL/GenBank/DDBJ databases">
        <title>Draft genome sequence of Bacillus salarius IM0101, isolated from a hypersaline soil in Inner Mongolia, China.</title>
        <authorList>
            <person name="Yamprayoonswat W."/>
            <person name="Boonvisut S."/>
            <person name="Jumpathong W."/>
            <person name="Sittihan S."/>
            <person name="Ruangsuj P."/>
            <person name="Wanthongcharoen S."/>
            <person name="Thongpramul N."/>
            <person name="Pimmason S."/>
            <person name="Yu B."/>
            <person name="Yasawong M."/>
        </authorList>
    </citation>
    <scope>NUCLEOTIDE SEQUENCE [LARGE SCALE GENOMIC DNA]</scope>
    <source>
        <strain evidence="6 7">IM0101</strain>
    </source>
</reference>
<dbReference type="InterPro" id="IPR005255">
    <property type="entry name" value="PdxA_fam"/>
</dbReference>
<evidence type="ECO:0000256" key="4">
    <source>
        <dbReference type="ARBA" id="ARBA00023002"/>
    </source>
</evidence>
<dbReference type="SUPFAM" id="SSF53659">
    <property type="entry name" value="Isocitrate/Isopropylmalate dehydrogenase-like"/>
    <property type="match status" value="1"/>
</dbReference>
<name>A0A428N5I0_9BACI</name>
<evidence type="ECO:0000256" key="1">
    <source>
        <dbReference type="ARBA" id="ARBA00001968"/>
    </source>
</evidence>
<evidence type="ECO:0000256" key="3">
    <source>
        <dbReference type="ARBA" id="ARBA00022723"/>
    </source>
</evidence>
<accession>A0A428N5I0</accession>
<evidence type="ECO:0000313" key="6">
    <source>
        <dbReference type="EMBL" id="RSL33502.1"/>
    </source>
</evidence>
<evidence type="ECO:0000256" key="2">
    <source>
        <dbReference type="ARBA" id="ARBA00009464"/>
    </source>
</evidence>